<reference evidence="4" key="1">
    <citation type="submission" date="2025-08" db="UniProtKB">
        <authorList>
            <consortium name="RefSeq"/>
        </authorList>
    </citation>
    <scope>IDENTIFICATION</scope>
</reference>
<evidence type="ECO:0000256" key="1">
    <source>
        <dbReference type="SAM" id="SignalP"/>
    </source>
</evidence>
<evidence type="ECO:0000313" key="4">
    <source>
        <dbReference type="RefSeq" id="XP_022097780.1"/>
    </source>
</evidence>
<keyword evidence="1" id="KW-0732">Signal</keyword>
<dbReference type="Proteomes" id="UP000694845">
    <property type="component" value="Unplaced"/>
</dbReference>
<sequence>MTTMWKLMALAATLVTVSASALMESDLKVLPSKEEQLLELFREDLAEMTPDEIAKFLLIDSQFVSASEVRGEGVTGKCTLSREALSAECCTTLSFKVFWKRHTVSACAFVQVLKKVYGLHLKITAARRIIYDKEVSAREPPAICIGVPKIRVAKVCLDFHEVQWRNGFHACVNFEVRIPFKTLLDVRLGCIDF</sequence>
<organism evidence="3 4">
    <name type="scientific">Acanthaster planci</name>
    <name type="common">Crown-of-thorns starfish</name>
    <dbReference type="NCBI Taxonomy" id="133434"/>
    <lineage>
        <taxon>Eukaryota</taxon>
        <taxon>Metazoa</taxon>
        <taxon>Echinodermata</taxon>
        <taxon>Eleutherozoa</taxon>
        <taxon>Asterozoa</taxon>
        <taxon>Asteroidea</taxon>
        <taxon>Valvatacea</taxon>
        <taxon>Valvatida</taxon>
        <taxon>Acanthasteridae</taxon>
        <taxon>Acanthaster</taxon>
    </lineage>
</organism>
<proteinExistence type="predicted"/>
<gene>
    <name evidence="4" type="primary">LOC110983121</name>
</gene>
<dbReference type="KEGG" id="aplc:110983121"/>
<protein>
    <submittedName>
        <fullName evidence="4">Uncharacterized protein LOC110983121</fullName>
    </submittedName>
</protein>
<dbReference type="PANTHER" id="PTHR36299:SF2">
    <property type="entry name" value="DUF4773 DOMAIN-CONTAINING PROTEIN"/>
    <property type="match status" value="1"/>
</dbReference>
<accession>A0A8B7YZ49</accession>
<name>A0A8B7YZ49_ACAPL</name>
<feature type="domain" description="DUF4773" evidence="2">
    <location>
        <begin position="84"/>
        <end position="193"/>
    </location>
</feature>
<dbReference type="Pfam" id="PF15998">
    <property type="entry name" value="DUF4773"/>
    <property type="match status" value="1"/>
</dbReference>
<dbReference type="GeneID" id="110983121"/>
<dbReference type="RefSeq" id="XP_022097780.1">
    <property type="nucleotide sequence ID" value="XM_022242088.1"/>
</dbReference>
<feature type="chain" id="PRO_5034374418" evidence="1">
    <location>
        <begin position="20"/>
        <end position="193"/>
    </location>
</feature>
<evidence type="ECO:0000313" key="3">
    <source>
        <dbReference type="Proteomes" id="UP000694845"/>
    </source>
</evidence>
<evidence type="ECO:0000259" key="2">
    <source>
        <dbReference type="Pfam" id="PF15998"/>
    </source>
</evidence>
<keyword evidence="3" id="KW-1185">Reference proteome</keyword>
<dbReference type="AlphaFoldDB" id="A0A8B7YZ49"/>
<dbReference type="OrthoDB" id="6063292at2759"/>
<dbReference type="PANTHER" id="PTHR36299">
    <property type="entry name" value="AGAP008005-PA"/>
    <property type="match status" value="1"/>
</dbReference>
<dbReference type="InterPro" id="IPR031941">
    <property type="entry name" value="DUF4773"/>
</dbReference>
<feature type="signal peptide" evidence="1">
    <location>
        <begin position="1"/>
        <end position="19"/>
    </location>
</feature>